<evidence type="ECO:0000256" key="5">
    <source>
        <dbReference type="RuleBase" id="RU369040"/>
    </source>
</evidence>
<evidence type="ECO:0000256" key="1">
    <source>
        <dbReference type="ARBA" id="ARBA00005909"/>
    </source>
</evidence>
<dbReference type="GO" id="GO:0005634">
    <property type="term" value="C:nucleus"/>
    <property type="evidence" value="ECO:0007669"/>
    <property type="project" value="UniProtKB-SubCell"/>
</dbReference>
<keyword evidence="5" id="KW-1070">Brassinosteroid signaling pathway</keyword>
<keyword evidence="4 5" id="KW-0804">Transcription</keyword>
<comment type="subcellular location">
    <subcellularLocation>
        <location evidence="5">Nucleus</location>
    </subcellularLocation>
</comment>
<reference evidence="7" key="1">
    <citation type="submission" date="2022-12" db="EMBL/GenBank/DDBJ databases">
        <title>Draft genome assemblies for two species of Escallonia (Escalloniales).</title>
        <authorList>
            <person name="Chanderbali A."/>
            <person name="Dervinis C."/>
            <person name="Anghel I."/>
            <person name="Soltis D."/>
            <person name="Soltis P."/>
            <person name="Zapata F."/>
        </authorList>
    </citation>
    <scope>NUCLEOTIDE SEQUENCE</scope>
    <source>
        <strain evidence="7">UCBG64.0493</strain>
        <tissue evidence="7">Leaf</tissue>
    </source>
</reference>
<dbReference type="GO" id="GO:0009742">
    <property type="term" value="P:brassinosteroid mediated signaling pathway"/>
    <property type="evidence" value="ECO:0007669"/>
    <property type="project" value="UniProtKB-UniRule"/>
</dbReference>
<comment type="function">
    <text evidence="5">Functions in brassinosteroid signaling. May function as transcriptional repressor.</text>
</comment>
<evidence type="ECO:0000256" key="2">
    <source>
        <dbReference type="ARBA" id="ARBA00023015"/>
    </source>
</evidence>
<dbReference type="EMBL" id="JAVXUP010000252">
    <property type="protein sequence ID" value="KAK3032864.1"/>
    <property type="molecule type" value="Genomic_DNA"/>
</dbReference>
<sequence length="178" mass="20007">MLNKGKRVSMAEESRRVLKGCIKASRGPWLVHKTTKDGGVVTKLRFPSDRERQNNRQRERTRRAVVQKIFAGLKAHGNYQLPKHPDTNDLLMALCREAGWLVEEDGNVHRKNSLLKMPSLINIDDCSIGAPSEDEEYCECGVDVDSEVVGNPQPGTITLMEPSHEERDMNLALSLSNK</sequence>
<dbReference type="Proteomes" id="UP001188597">
    <property type="component" value="Unassembled WGS sequence"/>
</dbReference>
<keyword evidence="8" id="KW-1185">Reference proteome</keyword>
<evidence type="ECO:0000313" key="7">
    <source>
        <dbReference type="EMBL" id="KAK3032864.1"/>
    </source>
</evidence>
<evidence type="ECO:0000313" key="8">
    <source>
        <dbReference type="Proteomes" id="UP001188597"/>
    </source>
</evidence>
<keyword evidence="3 5" id="KW-0238">DNA-binding</keyword>
<evidence type="ECO:0000256" key="4">
    <source>
        <dbReference type="ARBA" id="ARBA00023163"/>
    </source>
</evidence>
<dbReference type="PANTHER" id="PTHR31506:SF21">
    <property type="entry name" value="PROTEIN BZR1 HOMOLOG"/>
    <property type="match status" value="1"/>
</dbReference>
<dbReference type="PANTHER" id="PTHR31506">
    <property type="entry name" value="BES1/BZR1 HOMOLOG PROTEIN 3-RELATED"/>
    <property type="match status" value="1"/>
</dbReference>
<evidence type="ECO:0000256" key="3">
    <source>
        <dbReference type="ARBA" id="ARBA00023125"/>
    </source>
</evidence>
<dbReference type="GO" id="GO:0003677">
    <property type="term" value="F:DNA binding"/>
    <property type="evidence" value="ECO:0007669"/>
    <property type="project" value="UniProtKB-UniRule"/>
</dbReference>
<keyword evidence="2 5" id="KW-0805">Transcription regulation</keyword>
<dbReference type="AlphaFoldDB" id="A0AA89B7M9"/>
<dbReference type="GO" id="GO:0003700">
    <property type="term" value="F:DNA-binding transcription factor activity"/>
    <property type="evidence" value="ECO:0007669"/>
    <property type="project" value="UniProtKB-UniRule"/>
</dbReference>
<feature type="domain" description="BES1/BZR1 plant transcription factor N-terminal" evidence="6">
    <location>
        <begin position="45"/>
        <end position="113"/>
    </location>
</feature>
<organism evidence="7 8">
    <name type="scientific">Escallonia herrerae</name>
    <dbReference type="NCBI Taxonomy" id="1293975"/>
    <lineage>
        <taxon>Eukaryota</taxon>
        <taxon>Viridiplantae</taxon>
        <taxon>Streptophyta</taxon>
        <taxon>Embryophyta</taxon>
        <taxon>Tracheophyta</taxon>
        <taxon>Spermatophyta</taxon>
        <taxon>Magnoliopsida</taxon>
        <taxon>eudicotyledons</taxon>
        <taxon>Gunneridae</taxon>
        <taxon>Pentapetalae</taxon>
        <taxon>asterids</taxon>
        <taxon>campanulids</taxon>
        <taxon>Escalloniales</taxon>
        <taxon>Escalloniaceae</taxon>
        <taxon>Escallonia</taxon>
    </lineage>
</organism>
<gene>
    <name evidence="7" type="ORF">RJ639_037041</name>
</gene>
<comment type="similarity">
    <text evidence="1 5">Belongs to the BZR/LAT61 family.</text>
</comment>
<dbReference type="InterPro" id="IPR033264">
    <property type="entry name" value="BZR"/>
</dbReference>
<evidence type="ECO:0000259" key="6">
    <source>
        <dbReference type="Pfam" id="PF05687"/>
    </source>
</evidence>
<protein>
    <recommendedName>
        <fullName evidence="5">Protein BZR1 homolog</fullName>
    </recommendedName>
    <alternativeName>
        <fullName evidence="5">Protein BRASSINAZOLE-RESISTANT 1 homolog</fullName>
    </alternativeName>
</protein>
<dbReference type="GO" id="GO:0006351">
    <property type="term" value="P:DNA-templated transcription"/>
    <property type="evidence" value="ECO:0007669"/>
    <property type="project" value="InterPro"/>
</dbReference>
<proteinExistence type="inferred from homology"/>
<dbReference type="InterPro" id="IPR008540">
    <property type="entry name" value="BES1_N"/>
</dbReference>
<dbReference type="Pfam" id="PF05687">
    <property type="entry name" value="BES1_N"/>
    <property type="match status" value="1"/>
</dbReference>
<comment type="caution">
    <text evidence="7">The sequence shown here is derived from an EMBL/GenBank/DDBJ whole genome shotgun (WGS) entry which is preliminary data.</text>
</comment>
<name>A0AA89B7M9_9ASTE</name>
<accession>A0AA89B7M9</accession>